<evidence type="ECO:0000313" key="3">
    <source>
        <dbReference type="Proteomes" id="UP000823485"/>
    </source>
</evidence>
<evidence type="ECO:0000313" key="2">
    <source>
        <dbReference type="EMBL" id="MBM7713646.1"/>
    </source>
</evidence>
<evidence type="ECO:0000256" key="1">
    <source>
        <dbReference type="SAM" id="Phobius"/>
    </source>
</evidence>
<dbReference type="EMBL" id="JAFBFH010000003">
    <property type="protein sequence ID" value="MBM7713646.1"/>
    <property type="molecule type" value="Genomic_DNA"/>
</dbReference>
<sequence length="55" mass="6323">MSIFERLLCKLIIVHLIILILVQGFFQPSTYLLNLNKVFLYEGVSSEINEAPLDL</sequence>
<comment type="caution">
    <text evidence="2">The sequence shown here is derived from an EMBL/GenBank/DDBJ whole genome shotgun (WGS) entry which is preliminary data.</text>
</comment>
<protein>
    <submittedName>
        <fullName evidence="2">Uncharacterized protein</fullName>
    </submittedName>
</protein>
<gene>
    <name evidence="2" type="ORF">JOC94_000615</name>
</gene>
<keyword evidence="1" id="KW-0812">Transmembrane</keyword>
<feature type="transmembrane region" description="Helical" evidence="1">
    <location>
        <begin position="7"/>
        <end position="26"/>
    </location>
</feature>
<name>A0ABS2R1X0_9BACI</name>
<dbReference type="RefSeq" id="WP_171973995.1">
    <property type="nucleotide sequence ID" value="NZ_JAFBFH010000003.1"/>
</dbReference>
<keyword evidence="3" id="KW-1185">Reference proteome</keyword>
<accession>A0ABS2R1X0</accession>
<organism evidence="2 3">
    <name type="scientific">Siminovitchia thermophila</name>
    <dbReference type="NCBI Taxonomy" id="1245522"/>
    <lineage>
        <taxon>Bacteria</taxon>
        <taxon>Bacillati</taxon>
        <taxon>Bacillota</taxon>
        <taxon>Bacilli</taxon>
        <taxon>Bacillales</taxon>
        <taxon>Bacillaceae</taxon>
        <taxon>Siminovitchia</taxon>
    </lineage>
</organism>
<dbReference type="Pfam" id="PF17313">
    <property type="entry name" value="DUF5359"/>
    <property type="match status" value="1"/>
</dbReference>
<dbReference type="Proteomes" id="UP000823485">
    <property type="component" value="Unassembled WGS sequence"/>
</dbReference>
<keyword evidence="1" id="KW-0472">Membrane</keyword>
<keyword evidence="1" id="KW-1133">Transmembrane helix</keyword>
<reference evidence="2 3" key="1">
    <citation type="submission" date="2021-01" db="EMBL/GenBank/DDBJ databases">
        <title>Genomic Encyclopedia of Type Strains, Phase IV (KMG-IV): sequencing the most valuable type-strain genomes for metagenomic binning, comparative biology and taxonomic classification.</title>
        <authorList>
            <person name="Goeker M."/>
        </authorList>
    </citation>
    <scope>NUCLEOTIDE SEQUENCE [LARGE SCALE GENOMIC DNA]</scope>
    <source>
        <strain evidence="2 3">DSM 105453</strain>
    </source>
</reference>
<proteinExistence type="predicted"/>
<dbReference type="InterPro" id="IPR035281">
    <property type="entry name" value="DUF5359"/>
</dbReference>